<dbReference type="Proteomes" id="UP000807353">
    <property type="component" value="Unassembled WGS sequence"/>
</dbReference>
<accession>A0A9P6CEZ0</accession>
<keyword evidence="2" id="KW-1185">Reference proteome</keyword>
<name>A0A9P6CEZ0_9AGAR</name>
<evidence type="ECO:0000313" key="2">
    <source>
        <dbReference type="Proteomes" id="UP000807353"/>
    </source>
</evidence>
<comment type="caution">
    <text evidence="1">The sequence shown here is derived from an EMBL/GenBank/DDBJ whole genome shotgun (WGS) entry which is preliminary data.</text>
</comment>
<gene>
    <name evidence="1" type="ORF">BDZ94DRAFT_1173643</name>
</gene>
<dbReference type="EMBL" id="MU150340">
    <property type="protein sequence ID" value="KAF9458453.1"/>
    <property type="molecule type" value="Genomic_DNA"/>
</dbReference>
<evidence type="ECO:0000313" key="1">
    <source>
        <dbReference type="EMBL" id="KAF9458453.1"/>
    </source>
</evidence>
<dbReference type="OrthoDB" id="2947226at2759"/>
<organism evidence="1 2">
    <name type="scientific">Collybia nuda</name>
    <dbReference type="NCBI Taxonomy" id="64659"/>
    <lineage>
        <taxon>Eukaryota</taxon>
        <taxon>Fungi</taxon>
        <taxon>Dikarya</taxon>
        <taxon>Basidiomycota</taxon>
        <taxon>Agaricomycotina</taxon>
        <taxon>Agaricomycetes</taxon>
        <taxon>Agaricomycetidae</taxon>
        <taxon>Agaricales</taxon>
        <taxon>Tricholomatineae</taxon>
        <taxon>Clitocybaceae</taxon>
        <taxon>Collybia</taxon>
    </lineage>
</organism>
<sequence length="64" mass="7268">ILFDFNVQHNCQHAKGTNNGNFPVMQEHVASGFIVHQPVDHYIMNTHGFHNMHLICAILPFTPS</sequence>
<protein>
    <submittedName>
        <fullName evidence="1">Uncharacterized protein</fullName>
    </submittedName>
</protein>
<reference evidence="1" key="1">
    <citation type="submission" date="2020-11" db="EMBL/GenBank/DDBJ databases">
        <authorList>
            <consortium name="DOE Joint Genome Institute"/>
            <person name="Ahrendt S."/>
            <person name="Riley R."/>
            <person name="Andreopoulos W."/>
            <person name="Labutti K."/>
            <person name="Pangilinan J."/>
            <person name="Ruiz-Duenas F.J."/>
            <person name="Barrasa J.M."/>
            <person name="Sanchez-Garcia M."/>
            <person name="Camarero S."/>
            <person name="Miyauchi S."/>
            <person name="Serrano A."/>
            <person name="Linde D."/>
            <person name="Babiker R."/>
            <person name="Drula E."/>
            <person name="Ayuso-Fernandez I."/>
            <person name="Pacheco R."/>
            <person name="Padilla G."/>
            <person name="Ferreira P."/>
            <person name="Barriuso J."/>
            <person name="Kellner H."/>
            <person name="Castanera R."/>
            <person name="Alfaro M."/>
            <person name="Ramirez L."/>
            <person name="Pisabarro A.G."/>
            <person name="Kuo A."/>
            <person name="Tritt A."/>
            <person name="Lipzen A."/>
            <person name="He G."/>
            <person name="Yan M."/>
            <person name="Ng V."/>
            <person name="Cullen D."/>
            <person name="Martin F."/>
            <person name="Rosso M.-N."/>
            <person name="Henrissat B."/>
            <person name="Hibbett D."/>
            <person name="Martinez A.T."/>
            <person name="Grigoriev I.V."/>
        </authorList>
    </citation>
    <scope>NUCLEOTIDE SEQUENCE</scope>
    <source>
        <strain evidence="1">CBS 247.69</strain>
    </source>
</reference>
<proteinExistence type="predicted"/>
<dbReference type="AlphaFoldDB" id="A0A9P6CEZ0"/>
<feature type="non-terminal residue" evidence="1">
    <location>
        <position position="1"/>
    </location>
</feature>